<reference evidence="1 2" key="1">
    <citation type="submission" date="2016-12" db="EMBL/GenBank/DDBJ databases">
        <title>The genomes of Aspergillus section Nigri reveals drivers in fungal speciation.</title>
        <authorList>
            <consortium name="DOE Joint Genome Institute"/>
            <person name="Vesth T.C."/>
            <person name="Nybo J."/>
            <person name="Theobald S."/>
            <person name="Brandl J."/>
            <person name="Frisvad J.C."/>
            <person name="Nielsen K.F."/>
            <person name="Lyhne E.K."/>
            <person name="Kogle M.E."/>
            <person name="Kuo A."/>
            <person name="Riley R."/>
            <person name="Clum A."/>
            <person name="Nolan M."/>
            <person name="Lipzen A."/>
            <person name="Salamov A."/>
            <person name="Henrissat B."/>
            <person name="Wiebenga A."/>
            <person name="De Vries R.P."/>
            <person name="Grigoriev I.V."/>
            <person name="Mortensen U.H."/>
            <person name="Andersen M.R."/>
            <person name="Baker S.E."/>
        </authorList>
    </citation>
    <scope>NUCLEOTIDE SEQUENCE [LARGE SCALE GENOMIC DNA]</scope>
    <source>
        <strain evidence="1 2">IBT 23096</strain>
    </source>
</reference>
<evidence type="ECO:0000313" key="2">
    <source>
        <dbReference type="Proteomes" id="UP000234275"/>
    </source>
</evidence>
<dbReference type="AlphaFoldDB" id="A0A2I2GPQ3"/>
<evidence type="ECO:0000313" key="1">
    <source>
        <dbReference type="EMBL" id="PLB54849.1"/>
    </source>
</evidence>
<comment type="caution">
    <text evidence="1">The sequence shown here is derived from an EMBL/GenBank/DDBJ whole genome shotgun (WGS) entry which is preliminary data.</text>
</comment>
<dbReference type="Proteomes" id="UP000234275">
    <property type="component" value="Unassembled WGS sequence"/>
</dbReference>
<keyword evidence="2" id="KW-1185">Reference proteome</keyword>
<protein>
    <submittedName>
        <fullName evidence="1">Uncharacterized protein</fullName>
    </submittedName>
</protein>
<organism evidence="1 2">
    <name type="scientific">Aspergillus steynii IBT 23096</name>
    <dbReference type="NCBI Taxonomy" id="1392250"/>
    <lineage>
        <taxon>Eukaryota</taxon>
        <taxon>Fungi</taxon>
        <taxon>Dikarya</taxon>
        <taxon>Ascomycota</taxon>
        <taxon>Pezizomycotina</taxon>
        <taxon>Eurotiomycetes</taxon>
        <taxon>Eurotiomycetidae</taxon>
        <taxon>Eurotiales</taxon>
        <taxon>Aspergillaceae</taxon>
        <taxon>Aspergillus</taxon>
        <taxon>Aspergillus subgen. Circumdati</taxon>
    </lineage>
</organism>
<sequence length="83" mass="9517">MIDLRRPNRPVWSALLPIPNQPMHRRWYSILDPNGQNNWHMQVTSPLHEARLTGTNPQRRALDGGIHEIGHLPTTCSLATSYL</sequence>
<dbReference type="VEuPathDB" id="FungiDB:P170DRAFT_26233"/>
<proteinExistence type="predicted"/>
<dbReference type="RefSeq" id="XP_024710151.1">
    <property type="nucleotide sequence ID" value="XM_024843085.1"/>
</dbReference>
<gene>
    <name evidence="1" type="ORF">P170DRAFT_26233</name>
</gene>
<name>A0A2I2GPQ3_9EURO</name>
<dbReference type="GeneID" id="36550784"/>
<dbReference type="EMBL" id="MSFO01000001">
    <property type="protein sequence ID" value="PLB54849.1"/>
    <property type="molecule type" value="Genomic_DNA"/>
</dbReference>
<accession>A0A2I2GPQ3</accession>